<dbReference type="AlphaFoldDB" id="A0A6N3CPV4"/>
<dbReference type="InterPro" id="IPR013525">
    <property type="entry name" value="ABC2_TM"/>
</dbReference>
<dbReference type="Gene3D" id="3.40.1710.10">
    <property type="entry name" value="abc type-2 transporter like domain"/>
    <property type="match status" value="1"/>
</dbReference>
<dbReference type="InterPro" id="IPR051328">
    <property type="entry name" value="T7SS_ABC-Transporter"/>
</dbReference>
<evidence type="ECO:0000259" key="6">
    <source>
        <dbReference type="Pfam" id="PF12698"/>
    </source>
</evidence>
<keyword evidence="4 5" id="KW-0472">Membrane</keyword>
<dbReference type="EMBL" id="CACRTN010000017">
    <property type="protein sequence ID" value="VYU17614.1"/>
    <property type="molecule type" value="Genomic_DNA"/>
</dbReference>
<reference evidence="7" key="1">
    <citation type="submission" date="2019-11" db="EMBL/GenBank/DDBJ databases">
        <authorList>
            <person name="Feng L."/>
        </authorList>
    </citation>
    <scope>NUCLEOTIDE SEQUENCE</scope>
    <source>
        <strain evidence="7">CintestinalisLFYP54</strain>
    </source>
</reference>
<dbReference type="PANTHER" id="PTHR43077:SF10">
    <property type="entry name" value="TRANSPORT PERMEASE PROTEIN"/>
    <property type="match status" value="1"/>
</dbReference>
<evidence type="ECO:0000256" key="2">
    <source>
        <dbReference type="ARBA" id="ARBA00022692"/>
    </source>
</evidence>
<organism evidence="7">
    <name type="scientific">Collinsella intestinalis</name>
    <dbReference type="NCBI Taxonomy" id="147207"/>
    <lineage>
        <taxon>Bacteria</taxon>
        <taxon>Bacillati</taxon>
        <taxon>Actinomycetota</taxon>
        <taxon>Coriobacteriia</taxon>
        <taxon>Coriobacteriales</taxon>
        <taxon>Coriobacteriaceae</taxon>
        <taxon>Collinsella</taxon>
    </lineage>
</organism>
<feature type="transmembrane region" description="Helical" evidence="5">
    <location>
        <begin position="640"/>
        <end position="659"/>
    </location>
</feature>
<feature type="transmembrane region" description="Helical" evidence="5">
    <location>
        <begin position="538"/>
        <end position="559"/>
    </location>
</feature>
<dbReference type="NCBIfam" id="TIGR03062">
    <property type="entry name" value="pip_yhgE_Cterm"/>
    <property type="match status" value="1"/>
</dbReference>
<dbReference type="GO" id="GO:0140359">
    <property type="term" value="F:ABC-type transporter activity"/>
    <property type="evidence" value="ECO:0007669"/>
    <property type="project" value="InterPro"/>
</dbReference>
<dbReference type="GO" id="GO:0016020">
    <property type="term" value="C:membrane"/>
    <property type="evidence" value="ECO:0007669"/>
    <property type="project" value="UniProtKB-SubCell"/>
</dbReference>
<dbReference type="InterPro" id="IPR017500">
    <property type="entry name" value="Phage_infect_YhgE_N"/>
</dbReference>
<evidence type="ECO:0000256" key="3">
    <source>
        <dbReference type="ARBA" id="ARBA00022989"/>
    </source>
</evidence>
<sequence length="736" mass="77895">MRNIIAIFKRDLSRIRGSVVALIVAVGLVIVPTLYAWFNIAGSWDPYGNTGNLKVAVANSDDGYMSDLIPVRVNIGDTVVSALRENDQLDWRFVSESDAVEGVRSGEYYAAVVIPENFSSRMMTVFSSDAEHAEIVYYENQKANAIAPRVTDKAASTVRQQIDETFAKTISDVGLATTSSLLEFMDGDQIAAYAGNLSGTLASAITTLRDASGSVDEFAGLLQSSTGLLDSTSDLLASAGAANENAEALVGDAKTGLSGMHDALDAAVAAINQSLKDSTGDYDAAAKAIDEAFGAADAHVSLTVTQLRDASADVAKRASDMRDVQDNILAVERDVEGSNLPEKLKAELVQKIDIVANTVGNVANQQELLAKHLSDAAASLETGAADARAKAQAVKDGIAEAKGSIGGVKDSYNATLKQQISDLSDAVADVARRGSDMADDLGATVTDLSHAASALSDDLAGAHAVLADASADLVSAADDLQRLKEGLDTAVTSGDLDRVRELIGSDPAALADALAAPVALDRQAVYHIKNYGSAMAPFYTTLSIWVAGIVLAAMLKANVDEADVKALGNPRLHELYLGRYAFFALLAFAQATLVCAGDLLFFGIQCEHPFQFMLVGWLAGFVFSNMIYTLTVSFGDIGKAIAVVLLVMQVAGSGGTFPIEMTADFFQAVYPFLPFTHAINAMHAAMAGAYGMEFWIELGTLSLYLIPSLALGLVFRRPVIRANRWIIEKLEETKLM</sequence>
<evidence type="ECO:0000256" key="5">
    <source>
        <dbReference type="SAM" id="Phobius"/>
    </source>
</evidence>
<feature type="transmembrane region" description="Helical" evidence="5">
    <location>
        <begin position="694"/>
        <end position="715"/>
    </location>
</feature>
<feature type="domain" description="ABC-2 type transporter transmembrane" evidence="6">
    <location>
        <begin position="529"/>
        <end position="713"/>
    </location>
</feature>
<name>A0A6N3CPV4_9ACTN</name>
<dbReference type="InterPro" id="IPR017501">
    <property type="entry name" value="Phage_infect_YhgE_C"/>
</dbReference>
<keyword evidence="2 5" id="KW-0812">Transmembrane</keyword>
<feature type="transmembrane region" description="Helical" evidence="5">
    <location>
        <begin position="610"/>
        <end position="628"/>
    </location>
</feature>
<feature type="transmembrane region" description="Helical" evidence="5">
    <location>
        <begin position="20"/>
        <end position="38"/>
    </location>
</feature>
<evidence type="ECO:0000256" key="1">
    <source>
        <dbReference type="ARBA" id="ARBA00004141"/>
    </source>
</evidence>
<gene>
    <name evidence="7" type="ORF">CILFYP54_00960</name>
</gene>
<accession>A0A6N3CPV4</accession>
<proteinExistence type="predicted"/>
<dbReference type="NCBIfam" id="TIGR03061">
    <property type="entry name" value="pip_yhgE_Nterm"/>
    <property type="match status" value="1"/>
</dbReference>
<dbReference type="Pfam" id="PF12698">
    <property type="entry name" value="ABC2_membrane_3"/>
    <property type="match status" value="2"/>
</dbReference>
<feature type="transmembrane region" description="Helical" evidence="5">
    <location>
        <begin position="580"/>
        <end position="604"/>
    </location>
</feature>
<dbReference type="PANTHER" id="PTHR43077">
    <property type="entry name" value="TRANSPORT PERMEASE YVFS-RELATED"/>
    <property type="match status" value="1"/>
</dbReference>
<comment type="subcellular location">
    <subcellularLocation>
        <location evidence="1">Membrane</location>
        <topology evidence="1">Multi-pass membrane protein</topology>
    </subcellularLocation>
</comment>
<evidence type="ECO:0000313" key="7">
    <source>
        <dbReference type="EMBL" id="VYU17614.1"/>
    </source>
</evidence>
<protein>
    <submittedName>
        <fullName evidence="7">ABC-2 family transporter protein</fullName>
    </submittedName>
</protein>
<keyword evidence="3 5" id="KW-1133">Transmembrane helix</keyword>
<dbReference type="RefSeq" id="WP_156849046.1">
    <property type="nucleotide sequence ID" value="NZ_CACRTN010000017.1"/>
</dbReference>
<evidence type="ECO:0000256" key="4">
    <source>
        <dbReference type="ARBA" id="ARBA00023136"/>
    </source>
</evidence>
<feature type="domain" description="ABC-2 type transporter transmembrane" evidence="6">
    <location>
        <begin position="23"/>
        <end position="164"/>
    </location>
</feature>